<accession>A0ABV6AUM6</accession>
<dbReference type="InterPro" id="IPR001387">
    <property type="entry name" value="Cro/C1-type_HTH"/>
</dbReference>
<feature type="domain" description="HTH cro/C1-type" evidence="1">
    <location>
        <begin position="15"/>
        <end position="42"/>
    </location>
</feature>
<dbReference type="Proteomes" id="UP001589733">
    <property type="component" value="Unassembled WGS sequence"/>
</dbReference>
<evidence type="ECO:0000259" key="1">
    <source>
        <dbReference type="PROSITE" id="PS50943"/>
    </source>
</evidence>
<dbReference type="EMBL" id="JBHLYR010000013">
    <property type="protein sequence ID" value="MFB9991199.1"/>
    <property type="molecule type" value="Genomic_DNA"/>
</dbReference>
<sequence>MTYYAEVNEDVRAALLAALKEKGISQAELARRIGVPRQNINRAITGNDPQGKTPPLWERMLEEAGLKLVAIKKNNSD</sequence>
<gene>
    <name evidence="2" type="ORF">ACFFLM_04280</name>
</gene>
<dbReference type="CDD" id="cd00093">
    <property type="entry name" value="HTH_XRE"/>
    <property type="match status" value="1"/>
</dbReference>
<protein>
    <submittedName>
        <fullName evidence="2">Helix-turn-helix domain-containing protein</fullName>
    </submittedName>
</protein>
<keyword evidence="3" id="KW-1185">Reference proteome</keyword>
<dbReference type="Pfam" id="PF01381">
    <property type="entry name" value="HTH_3"/>
    <property type="match status" value="1"/>
</dbReference>
<proteinExistence type="predicted"/>
<dbReference type="RefSeq" id="WP_380005888.1">
    <property type="nucleotide sequence ID" value="NZ_JBHLYR010000013.1"/>
</dbReference>
<dbReference type="InterPro" id="IPR010982">
    <property type="entry name" value="Lambda_DNA-bd_dom_sf"/>
</dbReference>
<dbReference type="SMART" id="SM00530">
    <property type="entry name" value="HTH_XRE"/>
    <property type="match status" value="1"/>
</dbReference>
<dbReference type="Gene3D" id="1.10.260.40">
    <property type="entry name" value="lambda repressor-like DNA-binding domains"/>
    <property type="match status" value="1"/>
</dbReference>
<organism evidence="2 3">
    <name type="scientific">Deinococcus oregonensis</name>
    <dbReference type="NCBI Taxonomy" id="1805970"/>
    <lineage>
        <taxon>Bacteria</taxon>
        <taxon>Thermotogati</taxon>
        <taxon>Deinococcota</taxon>
        <taxon>Deinococci</taxon>
        <taxon>Deinococcales</taxon>
        <taxon>Deinococcaceae</taxon>
        <taxon>Deinococcus</taxon>
    </lineage>
</organism>
<evidence type="ECO:0000313" key="2">
    <source>
        <dbReference type="EMBL" id="MFB9991199.1"/>
    </source>
</evidence>
<name>A0ABV6AUM6_9DEIO</name>
<dbReference type="PROSITE" id="PS50943">
    <property type="entry name" value="HTH_CROC1"/>
    <property type="match status" value="1"/>
</dbReference>
<comment type="caution">
    <text evidence="2">The sequence shown here is derived from an EMBL/GenBank/DDBJ whole genome shotgun (WGS) entry which is preliminary data.</text>
</comment>
<dbReference type="SUPFAM" id="SSF47413">
    <property type="entry name" value="lambda repressor-like DNA-binding domains"/>
    <property type="match status" value="1"/>
</dbReference>
<reference evidence="2 3" key="1">
    <citation type="submission" date="2024-09" db="EMBL/GenBank/DDBJ databases">
        <authorList>
            <person name="Sun Q."/>
            <person name="Mori K."/>
        </authorList>
    </citation>
    <scope>NUCLEOTIDE SEQUENCE [LARGE SCALE GENOMIC DNA]</scope>
    <source>
        <strain evidence="2 3">JCM 13503</strain>
    </source>
</reference>
<evidence type="ECO:0000313" key="3">
    <source>
        <dbReference type="Proteomes" id="UP001589733"/>
    </source>
</evidence>